<organism evidence="5">
    <name type="scientific">Conus magus</name>
    <name type="common">Magical cone</name>
    <dbReference type="NCBI Taxonomy" id="6492"/>
    <lineage>
        <taxon>Eukaryota</taxon>
        <taxon>Metazoa</taxon>
        <taxon>Spiralia</taxon>
        <taxon>Lophotrochozoa</taxon>
        <taxon>Mollusca</taxon>
        <taxon>Gastropoda</taxon>
        <taxon>Caenogastropoda</taxon>
        <taxon>Neogastropoda</taxon>
        <taxon>Conoidea</taxon>
        <taxon>Conidae</taxon>
        <taxon>Conus</taxon>
        <taxon>Pionoconus</taxon>
    </lineage>
</organism>
<dbReference type="GO" id="GO:0005576">
    <property type="term" value="C:extracellular region"/>
    <property type="evidence" value="ECO:0007669"/>
    <property type="project" value="UniProtKB-SubCell"/>
</dbReference>
<keyword evidence="2" id="KW-0964">Secreted</keyword>
<evidence type="ECO:0000313" key="5">
    <source>
        <dbReference type="EMBL" id="DAC80590.1"/>
    </source>
</evidence>
<sequence>MEKLTILLLVAAVLLSTQAMFQHGEEKRSKEKIKFFSKRKTTAESWWEGECLGWSNGCTQPSDCCSNKCDTYCDLW</sequence>
<comment type="subcellular location">
    <subcellularLocation>
        <location evidence="1">Secreted</location>
    </subcellularLocation>
</comment>
<evidence type="ECO:0000256" key="3">
    <source>
        <dbReference type="ARBA" id="ARBA00023157"/>
    </source>
</evidence>
<dbReference type="GO" id="GO:0008200">
    <property type="term" value="F:ion channel inhibitor activity"/>
    <property type="evidence" value="ECO:0007669"/>
    <property type="project" value="InterPro"/>
</dbReference>
<dbReference type="Pfam" id="PF02950">
    <property type="entry name" value="Conotoxin"/>
    <property type="match status" value="1"/>
</dbReference>
<evidence type="ECO:0000256" key="1">
    <source>
        <dbReference type="ARBA" id="ARBA00004613"/>
    </source>
</evidence>
<reference evidence="5" key="1">
    <citation type="journal article" date="2019" name="Mar. Drugs">
        <title>Conotoxin diversity in the venom gland transcriptome of the Magician's Cone, Pionoconus magus.</title>
        <authorList>
            <person name="Pardos-Blas J.R."/>
            <person name="Irisarri I."/>
            <person name="Abalde S."/>
            <person name="Tenorio M.J."/>
            <person name="Zardoya R."/>
        </authorList>
    </citation>
    <scope>NUCLEOTIDE SEQUENCE</scope>
    <source>
        <strain evidence="5">PMAG172</strain>
        <tissue evidence="5">Venom gland</tissue>
    </source>
</reference>
<dbReference type="EMBL" id="BK011242">
    <property type="protein sequence ID" value="DAC80590.1"/>
    <property type="molecule type" value="mRNA"/>
</dbReference>
<evidence type="ECO:0000256" key="4">
    <source>
        <dbReference type="SAM" id="SignalP"/>
    </source>
</evidence>
<dbReference type="InterPro" id="IPR004214">
    <property type="entry name" value="Conotoxin"/>
</dbReference>
<feature type="signal peptide" evidence="4">
    <location>
        <begin position="1"/>
        <end position="19"/>
    </location>
</feature>
<keyword evidence="4" id="KW-0732">Signal</keyword>
<feature type="chain" id="PRO_5025403884" evidence="4">
    <location>
        <begin position="20"/>
        <end position="76"/>
    </location>
</feature>
<protein>
    <submittedName>
        <fullName evidence="5">Conotoxin superfamily O2</fullName>
    </submittedName>
</protein>
<keyword evidence="3" id="KW-1015">Disulfide bond</keyword>
<evidence type="ECO:0000256" key="2">
    <source>
        <dbReference type="ARBA" id="ARBA00022525"/>
    </source>
</evidence>
<accession>A0A679PFG6</accession>
<dbReference type="AlphaFoldDB" id="A0A679PFG6"/>
<name>A0A679PFG6_CONMA</name>
<proteinExistence type="evidence at transcript level"/>